<reference evidence="2" key="1">
    <citation type="submission" date="2017-04" db="EMBL/GenBank/DDBJ databases">
        <authorList>
            <person name="Varghese N."/>
            <person name="Submissions S."/>
        </authorList>
    </citation>
    <scope>NUCLEOTIDE SEQUENCE [LARGE SCALE GENOMIC DNA]</scope>
    <source>
        <strain evidence="2">DSM 21164</strain>
    </source>
</reference>
<keyword evidence="2" id="KW-1185">Reference proteome</keyword>
<protein>
    <recommendedName>
        <fullName evidence="3">Fibronectin type-III domain-containing protein</fullName>
    </recommendedName>
</protein>
<dbReference type="Proteomes" id="UP000192360">
    <property type="component" value="Unassembled WGS sequence"/>
</dbReference>
<sequence>MKKLILISILIVILGCSKDDPKPPSSALLIFPLENSECTVGQNINQTTRLINFQWEASANTDGYELTVTNLNTNVPQVVTTNETSVQLQVKKGVPFSWSVTSENNKVNQTATSELWYFFNAGTITTRAPFPAKINTPKSGETVLRDLNNQVELSWTGTDLDLDMDVYEVYFSTTNPPLTLETSVNALTQSIAVDVQVNTVYYWSVKSKDKEGNTSSSGVYSFRVL</sequence>
<dbReference type="PROSITE" id="PS51257">
    <property type="entry name" value="PROKAR_LIPOPROTEIN"/>
    <property type="match status" value="1"/>
</dbReference>
<evidence type="ECO:0000313" key="1">
    <source>
        <dbReference type="EMBL" id="SMC35640.1"/>
    </source>
</evidence>
<evidence type="ECO:0000313" key="2">
    <source>
        <dbReference type="Proteomes" id="UP000192360"/>
    </source>
</evidence>
<name>A0A1W1YHD4_9FLAO</name>
<evidence type="ECO:0008006" key="3">
    <source>
        <dbReference type="Google" id="ProtNLM"/>
    </source>
</evidence>
<dbReference type="OrthoDB" id="789771at2"/>
<dbReference type="STRING" id="504486.SAMN05660703_0500"/>
<accession>A0A1W1YHD4</accession>
<dbReference type="EMBL" id="FWXO01000001">
    <property type="protein sequence ID" value="SMC35640.1"/>
    <property type="molecule type" value="Genomic_DNA"/>
</dbReference>
<organism evidence="1 2">
    <name type="scientific">Cellulophaga tyrosinoxydans</name>
    <dbReference type="NCBI Taxonomy" id="504486"/>
    <lineage>
        <taxon>Bacteria</taxon>
        <taxon>Pseudomonadati</taxon>
        <taxon>Bacteroidota</taxon>
        <taxon>Flavobacteriia</taxon>
        <taxon>Flavobacteriales</taxon>
        <taxon>Flavobacteriaceae</taxon>
        <taxon>Cellulophaga</taxon>
    </lineage>
</organism>
<gene>
    <name evidence="1" type="ORF">SAMN05660703_0500</name>
</gene>
<dbReference type="InterPro" id="IPR013783">
    <property type="entry name" value="Ig-like_fold"/>
</dbReference>
<dbReference type="Gene3D" id="2.60.40.10">
    <property type="entry name" value="Immunoglobulins"/>
    <property type="match status" value="1"/>
</dbReference>
<proteinExistence type="predicted"/>
<dbReference type="RefSeq" id="WP_084059809.1">
    <property type="nucleotide sequence ID" value="NZ_FWXO01000001.1"/>
</dbReference>
<dbReference type="AlphaFoldDB" id="A0A1W1YHD4"/>